<protein>
    <submittedName>
        <fullName evidence="1">Uncharacterized protein</fullName>
    </submittedName>
</protein>
<dbReference type="AlphaFoldDB" id="M2YXJ5"/>
<evidence type="ECO:0000313" key="1">
    <source>
        <dbReference type="EMBL" id="EME82425.1"/>
    </source>
</evidence>
<name>M2YXJ5_PSEFD</name>
<dbReference type="EMBL" id="KB446559">
    <property type="protein sequence ID" value="EME82425.1"/>
    <property type="molecule type" value="Genomic_DNA"/>
</dbReference>
<dbReference type="GeneID" id="19331774"/>
<proteinExistence type="predicted"/>
<dbReference type="Proteomes" id="UP000016932">
    <property type="component" value="Unassembled WGS sequence"/>
</dbReference>
<feature type="non-terminal residue" evidence="1">
    <location>
        <position position="106"/>
    </location>
</feature>
<dbReference type="HOGENOM" id="CLU_2229592_0_0_1"/>
<reference evidence="1 2" key="1">
    <citation type="journal article" date="2012" name="PLoS Pathog.">
        <title>Diverse lifestyles and strategies of plant pathogenesis encoded in the genomes of eighteen Dothideomycetes fungi.</title>
        <authorList>
            <person name="Ohm R.A."/>
            <person name="Feau N."/>
            <person name="Henrissat B."/>
            <person name="Schoch C.L."/>
            <person name="Horwitz B.A."/>
            <person name="Barry K.W."/>
            <person name="Condon B.J."/>
            <person name="Copeland A.C."/>
            <person name="Dhillon B."/>
            <person name="Glaser F."/>
            <person name="Hesse C.N."/>
            <person name="Kosti I."/>
            <person name="LaButti K."/>
            <person name="Lindquist E.A."/>
            <person name="Lucas S."/>
            <person name="Salamov A.A."/>
            <person name="Bradshaw R.E."/>
            <person name="Ciuffetti L."/>
            <person name="Hamelin R.C."/>
            <person name="Kema G.H.J."/>
            <person name="Lawrence C."/>
            <person name="Scott J.A."/>
            <person name="Spatafora J.W."/>
            <person name="Turgeon B.G."/>
            <person name="de Wit P.J.G.M."/>
            <person name="Zhong S."/>
            <person name="Goodwin S.B."/>
            <person name="Grigoriev I.V."/>
        </authorList>
    </citation>
    <scope>NUCLEOTIDE SEQUENCE [LARGE SCALE GENOMIC DNA]</scope>
    <source>
        <strain evidence="1 2">CIRAD86</strain>
    </source>
</reference>
<keyword evidence="2" id="KW-1185">Reference proteome</keyword>
<dbReference type="RefSeq" id="XP_007927796.1">
    <property type="nucleotide sequence ID" value="XM_007929605.1"/>
</dbReference>
<dbReference type="OrthoDB" id="10601110at2759"/>
<accession>M2YXJ5</accession>
<gene>
    <name evidence="1" type="ORF">MYCFIDRAFT_154933</name>
</gene>
<organism evidence="1 2">
    <name type="scientific">Pseudocercospora fijiensis (strain CIRAD86)</name>
    <name type="common">Black leaf streak disease fungus</name>
    <name type="synonym">Mycosphaerella fijiensis</name>
    <dbReference type="NCBI Taxonomy" id="383855"/>
    <lineage>
        <taxon>Eukaryota</taxon>
        <taxon>Fungi</taxon>
        <taxon>Dikarya</taxon>
        <taxon>Ascomycota</taxon>
        <taxon>Pezizomycotina</taxon>
        <taxon>Dothideomycetes</taxon>
        <taxon>Dothideomycetidae</taxon>
        <taxon>Mycosphaerellales</taxon>
        <taxon>Mycosphaerellaceae</taxon>
        <taxon>Pseudocercospora</taxon>
    </lineage>
</organism>
<dbReference type="VEuPathDB" id="FungiDB:MYCFIDRAFT_154933"/>
<evidence type="ECO:0000313" key="2">
    <source>
        <dbReference type="Proteomes" id="UP000016932"/>
    </source>
</evidence>
<dbReference type="KEGG" id="pfj:MYCFIDRAFT_154933"/>
<sequence length="106" mass="11767">RSLKLLIFTTPSTLSSHLAFCIHQVQELLQTYHLSAAALFVFLSALALATTLHRASFRPPSPRLCFATTLEPCERCCCCCCCCCCCFFAYSLTRSFFLDPASALKI</sequence>